<sequence length="39" mass="4049">MGGWWAKTKKGHAIAQPHNYLPAVLSTADDGGILISDAG</sequence>
<dbReference type="EMBL" id="LN681231">
    <property type="protein sequence ID" value="CEK27922.1"/>
    <property type="molecule type" value="Genomic_DNA"/>
</dbReference>
<proteinExistence type="predicted"/>
<evidence type="ECO:0000313" key="1">
    <source>
        <dbReference type="EMBL" id="CEK27922.1"/>
    </source>
</evidence>
<dbReference type="AlphaFoldDB" id="A0A0A8VDR1"/>
<name>A0A0A8VDR1_YERRU</name>
<organism evidence="1">
    <name type="scientific">Yersinia ruckeri</name>
    <dbReference type="NCBI Taxonomy" id="29486"/>
    <lineage>
        <taxon>Bacteria</taxon>
        <taxon>Pseudomonadati</taxon>
        <taxon>Pseudomonadota</taxon>
        <taxon>Gammaproteobacteria</taxon>
        <taxon>Enterobacterales</taxon>
        <taxon>Yersiniaceae</taxon>
        <taxon>Yersinia</taxon>
    </lineage>
</organism>
<protein>
    <submittedName>
        <fullName evidence="1">Uncharacterized protein</fullName>
    </submittedName>
</protein>
<reference evidence="1" key="1">
    <citation type="journal article" date="2015" name="Genome Announc.">
        <title>Complete Genome Sequence of Yersinia ruckeri Strain CSF007-82, Etiologic Agent of Red Mouth Disease in Salmonid Fish.</title>
        <authorList>
            <person name="Nelson M.C."/>
            <person name="LaPatra S.E."/>
            <person name="Welch T.J."/>
            <person name="Graf J."/>
        </authorList>
    </citation>
    <scope>NUCLEOTIDE SEQUENCE</scope>
    <source>
        <strain evidence="1">CSF007-82</strain>
    </source>
</reference>
<gene>
    <name evidence="1" type="ORF">CSF007_10860</name>
</gene>
<accession>A0A0A8VDR1</accession>